<evidence type="ECO:0000256" key="5">
    <source>
        <dbReference type="ARBA" id="ARBA00038068"/>
    </source>
</evidence>
<evidence type="ECO:0000259" key="11">
    <source>
        <dbReference type="PROSITE" id="PS51184"/>
    </source>
</evidence>
<gene>
    <name evidence="12" type="primary">100116737</name>
</gene>
<dbReference type="Pfam" id="PF02373">
    <property type="entry name" value="JmjC"/>
    <property type="match status" value="1"/>
</dbReference>
<dbReference type="GO" id="GO:0005634">
    <property type="term" value="C:nucleus"/>
    <property type="evidence" value="ECO:0007669"/>
    <property type="project" value="TreeGrafter"/>
</dbReference>
<dbReference type="InterPro" id="IPR003347">
    <property type="entry name" value="JmjC_dom"/>
</dbReference>
<keyword evidence="13" id="KW-1185">Reference proteome</keyword>
<dbReference type="InterPro" id="IPR050910">
    <property type="entry name" value="JMJD6_ArgDemeth/LysHydrox"/>
</dbReference>
<dbReference type="OMA" id="TNIVGHK"/>
<proteinExistence type="inferred from homology"/>
<protein>
    <recommendedName>
        <fullName evidence="7">2-oxoglutarate and iron-dependent oxygenase JMJD4</fullName>
    </recommendedName>
    <alternativeName>
        <fullName evidence="8">JmjC domain-containing protein 4</fullName>
    </alternativeName>
    <alternativeName>
        <fullName evidence="10">Jumonji domain-containing protein 4</fullName>
    </alternativeName>
    <alternativeName>
        <fullName evidence="9">Lysyl-hydroxylase JMJD4</fullName>
    </alternativeName>
</protein>
<dbReference type="GO" id="GO:0016706">
    <property type="term" value="F:2-oxoglutarate-dependent dioxygenase activity"/>
    <property type="evidence" value="ECO:0007669"/>
    <property type="project" value="UniProtKB-ARBA"/>
</dbReference>
<dbReference type="GO" id="GO:0046872">
    <property type="term" value="F:metal ion binding"/>
    <property type="evidence" value="ECO:0007669"/>
    <property type="project" value="UniProtKB-KW"/>
</dbReference>
<dbReference type="OrthoDB" id="203487at2759"/>
<evidence type="ECO:0000256" key="1">
    <source>
        <dbReference type="ARBA" id="ARBA00001954"/>
    </source>
</evidence>
<evidence type="ECO:0000256" key="7">
    <source>
        <dbReference type="ARBA" id="ARBA00067203"/>
    </source>
</evidence>
<dbReference type="GO" id="GO:0045905">
    <property type="term" value="P:positive regulation of translational termination"/>
    <property type="evidence" value="ECO:0007669"/>
    <property type="project" value="TreeGrafter"/>
</dbReference>
<evidence type="ECO:0000256" key="8">
    <source>
        <dbReference type="ARBA" id="ARBA00078704"/>
    </source>
</evidence>
<dbReference type="GO" id="GO:0140096">
    <property type="term" value="F:catalytic activity, acting on a protein"/>
    <property type="evidence" value="ECO:0007669"/>
    <property type="project" value="UniProtKB-ARBA"/>
</dbReference>
<sequence>MLYRTSTIEIKNDKLVPKFGESEIVDKIAKRSASMAYNEFFEDFLIPNKPCIFDAEITKDWSSRRHWNTDNAPNFEWLKECFGNCKVPIADCNKRYFNAQHKDDMLIRAYIDYWIDYRNCNYSNKMPLLYLKDWHCIKSHSNISIYNVPKYFASDWLNEYYTAHPNLNDDYMFVYMGPKGTWTPFHVDVFTSYSWSANIVGKKRWLLFPPGQENYLKNVNGDLVYDITSAELDNASNCNYTCKNKTLKSIEVIQEAGQIIFVPSGWHHQVWNLEDTISINHNWLNGCNICNVWNSLRRELAAVIKEIEDCKDMDDWIAHCQIMLKASFGMNYLQFYEFLSFIAKKRLNSVISSVPVKSFETWLLGKNHCLFDLQQIRVVLKSLIEDASDKEICSLLWKDGEAQSLLDRINTKLK</sequence>
<comment type="cofactor">
    <cofactor evidence="1">
        <name>Fe(2+)</name>
        <dbReference type="ChEBI" id="CHEBI:29033"/>
    </cofactor>
</comment>
<dbReference type="SMR" id="A0A7M7H5J6"/>
<keyword evidence="3" id="KW-0560">Oxidoreductase</keyword>
<organism evidence="12 13">
    <name type="scientific">Nasonia vitripennis</name>
    <name type="common">Parasitic wasp</name>
    <dbReference type="NCBI Taxonomy" id="7425"/>
    <lineage>
        <taxon>Eukaryota</taxon>
        <taxon>Metazoa</taxon>
        <taxon>Ecdysozoa</taxon>
        <taxon>Arthropoda</taxon>
        <taxon>Hexapoda</taxon>
        <taxon>Insecta</taxon>
        <taxon>Pterygota</taxon>
        <taxon>Neoptera</taxon>
        <taxon>Endopterygota</taxon>
        <taxon>Hymenoptera</taxon>
        <taxon>Apocrita</taxon>
        <taxon>Proctotrupomorpha</taxon>
        <taxon>Chalcidoidea</taxon>
        <taxon>Pteromalidae</taxon>
        <taxon>Pteromalinae</taxon>
        <taxon>Nasonia</taxon>
    </lineage>
</organism>
<dbReference type="PANTHER" id="PTHR12480:SF6">
    <property type="entry name" value="2-OXOGLUTARATE AND IRON-DEPENDENT OXYGENASE JMJD4"/>
    <property type="match status" value="1"/>
</dbReference>
<feature type="domain" description="JmjC" evidence="11">
    <location>
        <begin position="137"/>
        <end position="300"/>
    </location>
</feature>
<name>A0A7M7H5J6_NASVI</name>
<evidence type="ECO:0000256" key="4">
    <source>
        <dbReference type="ARBA" id="ARBA00023004"/>
    </source>
</evidence>
<comment type="catalytic activity">
    <reaction evidence="6">
        <text>L-lysyl-[protein] + 2-oxoglutarate + O2 = 4-hydroxy-L-lysyl-[protein] + succinate + CO2</text>
        <dbReference type="Rhea" id="RHEA:57156"/>
        <dbReference type="Rhea" id="RHEA-COMP:9752"/>
        <dbReference type="Rhea" id="RHEA-COMP:15084"/>
        <dbReference type="ChEBI" id="CHEBI:15379"/>
        <dbReference type="ChEBI" id="CHEBI:16526"/>
        <dbReference type="ChEBI" id="CHEBI:16810"/>
        <dbReference type="ChEBI" id="CHEBI:29969"/>
        <dbReference type="ChEBI" id="CHEBI:30031"/>
        <dbReference type="ChEBI" id="CHEBI:141495"/>
    </reaction>
</comment>
<dbReference type="GO" id="GO:0043565">
    <property type="term" value="F:sequence-specific DNA binding"/>
    <property type="evidence" value="ECO:0007669"/>
    <property type="project" value="TreeGrafter"/>
</dbReference>
<dbReference type="EnsemblMetazoa" id="XM_008208957">
    <property type="protein sequence ID" value="XP_008207179"/>
    <property type="gene ID" value="LOC100116737"/>
</dbReference>
<reference evidence="12" key="1">
    <citation type="submission" date="2021-01" db="UniProtKB">
        <authorList>
            <consortium name="EnsemblMetazoa"/>
        </authorList>
    </citation>
    <scope>IDENTIFICATION</scope>
</reference>
<evidence type="ECO:0000256" key="6">
    <source>
        <dbReference type="ARBA" id="ARBA00047762"/>
    </source>
</evidence>
<dbReference type="AlphaFoldDB" id="A0A7M7H5J6"/>
<dbReference type="GO" id="GO:0005737">
    <property type="term" value="C:cytoplasm"/>
    <property type="evidence" value="ECO:0007669"/>
    <property type="project" value="TreeGrafter"/>
</dbReference>
<evidence type="ECO:0000313" key="13">
    <source>
        <dbReference type="Proteomes" id="UP000002358"/>
    </source>
</evidence>
<dbReference type="FunFam" id="2.60.120.650:FF:000030">
    <property type="entry name" value="JmjC domain-containing protein 4"/>
    <property type="match status" value="1"/>
</dbReference>
<dbReference type="Gene3D" id="2.60.120.650">
    <property type="entry name" value="Cupin"/>
    <property type="match status" value="1"/>
</dbReference>
<dbReference type="Proteomes" id="UP000002358">
    <property type="component" value="Chromosome 2"/>
</dbReference>
<keyword evidence="4" id="KW-0408">Iron</keyword>
<evidence type="ECO:0000313" key="12">
    <source>
        <dbReference type="EnsemblMetazoa" id="XP_008207179"/>
    </source>
</evidence>
<dbReference type="PANTHER" id="PTHR12480">
    <property type="entry name" value="ARGININE DEMETHYLASE AND LYSYL-HYDROXYLASE JMJD"/>
    <property type="match status" value="1"/>
</dbReference>
<comment type="similarity">
    <text evidence="5">Belongs to the JMJD6 family.</text>
</comment>
<dbReference type="SMART" id="SM00558">
    <property type="entry name" value="JmjC"/>
    <property type="match status" value="1"/>
</dbReference>
<dbReference type="SUPFAM" id="SSF51197">
    <property type="entry name" value="Clavaminate synthase-like"/>
    <property type="match status" value="1"/>
</dbReference>
<evidence type="ECO:0000256" key="3">
    <source>
        <dbReference type="ARBA" id="ARBA00023002"/>
    </source>
</evidence>
<keyword evidence="2" id="KW-0479">Metal-binding</keyword>
<evidence type="ECO:0000256" key="2">
    <source>
        <dbReference type="ARBA" id="ARBA00022723"/>
    </source>
</evidence>
<dbReference type="FunCoup" id="A0A7M7H5J6">
    <property type="interactions" value="2287"/>
</dbReference>
<evidence type="ECO:0000256" key="10">
    <source>
        <dbReference type="ARBA" id="ARBA00082904"/>
    </source>
</evidence>
<accession>A0A7M7H5J6</accession>
<dbReference type="PROSITE" id="PS51184">
    <property type="entry name" value="JMJC"/>
    <property type="match status" value="1"/>
</dbReference>
<dbReference type="InParanoid" id="A0A7M7H5J6"/>
<evidence type="ECO:0000256" key="9">
    <source>
        <dbReference type="ARBA" id="ARBA00080747"/>
    </source>
</evidence>